<comment type="caution">
    <text evidence="9">The sequence shown here is derived from an EMBL/GenBank/DDBJ whole genome shotgun (WGS) entry which is preliminary data.</text>
</comment>
<dbReference type="Proteomes" id="UP001589647">
    <property type="component" value="Unassembled WGS sequence"/>
</dbReference>
<evidence type="ECO:0000256" key="5">
    <source>
        <dbReference type="ARBA" id="ARBA00022840"/>
    </source>
</evidence>
<protein>
    <recommendedName>
        <fullName evidence="1">non-specific serine/threonine protein kinase</fullName>
        <ecNumber evidence="1">2.7.11.1</ecNumber>
    </recommendedName>
</protein>
<keyword evidence="7" id="KW-0812">Transmembrane</keyword>
<dbReference type="Gene3D" id="3.30.200.20">
    <property type="entry name" value="Phosphorylase Kinase, domain 1"/>
    <property type="match status" value="1"/>
</dbReference>
<gene>
    <name evidence="9" type="ORF">ACFFV7_07125</name>
</gene>
<keyword evidence="2 9" id="KW-0808">Transferase</keyword>
<feature type="compositionally biased region" description="Low complexity" evidence="6">
    <location>
        <begin position="331"/>
        <end position="343"/>
    </location>
</feature>
<proteinExistence type="predicted"/>
<evidence type="ECO:0000256" key="4">
    <source>
        <dbReference type="ARBA" id="ARBA00022777"/>
    </source>
</evidence>
<accession>A0ABV5I8T8</accession>
<dbReference type="RefSeq" id="WP_268246049.1">
    <property type="nucleotide sequence ID" value="NZ_BMRC01000003.1"/>
</dbReference>
<feature type="compositionally biased region" description="Basic residues" evidence="6">
    <location>
        <begin position="352"/>
        <end position="364"/>
    </location>
</feature>
<dbReference type="PROSITE" id="PS50011">
    <property type="entry name" value="PROTEIN_KINASE_DOM"/>
    <property type="match status" value="1"/>
</dbReference>
<evidence type="ECO:0000313" key="10">
    <source>
        <dbReference type="Proteomes" id="UP001589647"/>
    </source>
</evidence>
<keyword evidence="5" id="KW-0067">ATP-binding</keyword>
<keyword evidence="7" id="KW-1133">Transmembrane helix</keyword>
<organism evidence="9 10">
    <name type="scientific">Nonomuraea spiralis</name>
    <dbReference type="NCBI Taxonomy" id="46182"/>
    <lineage>
        <taxon>Bacteria</taxon>
        <taxon>Bacillati</taxon>
        <taxon>Actinomycetota</taxon>
        <taxon>Actinomycetes</taxon>
        <taxon>Streptosporangiales</taxon>
        <taxon>Streptosporangiaceae</taxon>
        <taxon>Nonomuraea</taxon>
    </lineage>
</organism>
<feature type="domain" description="Protein kinase" evidence="8">
    <location>
        <begin position="10"/>
        <end position="270"/>
    </location>
</feature>
<dbReference type="InterPro" id="IPR008271">
    <property type="entry name" value="Ser/Thr_kinase_AS"/>
</dbReference>
<dbReference type="PRINTS" id="PR01217">
    <property type="entry name" value="PRICHEXTENSN"/>
</dbReference>
<keyword evidence="10" id="KW-1185">Reference proteome</keyword>
<evidence type="ECO:0000256" key="6">
    <source>
        <dbReference type="SAM" id="MobiDB-lite"/>
    </source>
</evidence>
<dbReference type="PANTHER" id="PTHR43671">
    <property type="entry name" value="SERINE/THREONINE-PROTEIN KINASE NEK"/>
    <property type="match status" value="1"/>
</dbReference>
<feature type="compositionally biased region" description="Pro residues" evidence="6">
    <location>
        <begin position="253"/>
        <end position="263"/>
    </location>
</feature>
<evidence type="ECO:0000256" key="1">
    <source>
        <dbReference type="ARBA" id="ARBA00012513"/>
    </source>
</evidence>
<keyword evidence="3" id="KW-0547">Nucleotide-binding</keyword>
<keyword evidence="4 9" id="KW-0418">Kinase</keyword>
<dbReference type="CDD" id="cd14014">
    <property type="entry name" value="STKc_PknB_like"/>
    <property type="match status" value="1"/>
</dbReference>
<dbReference type="PROSITE" id="PS00108">
    <property type="entry name" value="PROTEIN_KINASE_ST"/>
    <property type="match status" value="1"/>
</dbReference>
<reference evidence="9 10" key="1">
    <citation type="submission" date="2024-09" db="EMBL/GenBank/DDBJ databases">
        <authorList>
            <person name="Sun Q."/>
            <person name="Mori K."/>
        </authorList>
    </citation>
    <scope>NUCLEOTIDE SEQUENCE [LARGE SCALE GENOMIC DNA]</scope>
    <source>
        <strain evidence="9 10">CCM 3426</strain>
    </source>
</reference>
<name>A0ABV5I8T8_9ACTN</name>
<keyword evidence="7" id="KW-0472">Membrane</keyword>
<dbReference type="GO" id="GO:0004674">
    <property type="term" value="F:protein serine/threonine kinase activity"/>
    <property type="evidence" value="ECO:0007669"/>
    <property type="project" value="UniProtKB-EC"/>
</dbReference>
<dbReference type="Pfam" id="PF00069">
    <property type="entry name" value="Pkinase"/>
    <property type="match status" value="1"/>
</dbReference>
<feature type="transmembrane region" description="Helical" evidence="7">
    <location>
        <begin position="300"/>
        <end position="324"/>
    </location>
</feature>
<evidence type="ECO:0000256" key="3">
    <source>
        <dbReference type="ARBA" id="ARBA00022741"/>
    </source>
</evidence>
<feature type="compositionally biased region" description="Low complexity" evidence="6">
    <location>
        <begin position="365"/>
        <end position="408"/>
    </location>
</feature>
<sequence>MTMPPAIGPYLLVRQLGEGGQGAVYLAEAPDGARVAIKVLHEGASGDGRFAKEVAAARRVEPFCVAQVLDASLGGRPYIVTEYVEGPSLQQAGRHAGADLQRLAVATATALAAIHRAGVVHRDFKPANVLLGRDGPRVIDFGIARAADASATVTSSILGTPSYMAPEQFAGATVGPATDVFAWACVMVYAATGVPPFGNDSVPAVLGRIQYGEPQLAGVPEPLRSIVAACLAKHPDARPTMQDVLFQLIGGPRPTPPPSPGRPAAPHVWTGPSGRPPAGPTHPSAHGHPRHPAGGRPRTGLALLAGGVALVLTAATATAVWVWWPTAPGRNTTNTTNAAAPPTTHVPDSRRSGTRRSTTRKPAKPTRSPQPTTTRPTPTTKPTSARPTPTKPTSTAKPTTTRPTTPAKGGVTSAALTYQGIRVGGCWRYDLNVYADVTTTVGYDYQWLVNGQSQGRKVATASTRPVLPSITWKGKGSYTVVFRVLTPTSLRRSVTVNICDVDKGW</sequence>
<dbReference type="InterPro" id="IPR000719">
    <property type="entry name" value="Prot_kinase_dom"/>
</dbReference>
<evidence type="ECO:0000256" key="2">
    <source>
        <dbReference type="ARBA" id="ARBA00022679"/>
    </source>
</evidence>
<dbReference type="InterPro" id="IPR050660">
    <property type="entry name" value="NEK_Ser/Thr_kinase"/>
</dbReference>
<dbReference type="PANTHER" id="PTHR43671:SF13">
    <property type="entry name" value="SERINE_THREONINE-PROTEIN KINASE NEK2"/>
    <property type="match status" value="1"/>
</dbReference>
<dbReference type="InterPro" id="IPR011009">
    <property type="entry name" value="Kinase-like_dom_sf"/>
</dbReference>
<dbReference type="Gene3D" id="1.10.510.10">
    <property type="entry name" value="Transferase(Phosphotransferase) domain 1"/>
    <property type="match status" value="1"/>
</dbReference>
<feature type="region of interest" description="Disordered" evidence="6">
    <location>
        <begin position="247"/>
        <end position="299"/>
    </location>
</feature>
<feature type="region of interest" description="Disordered" evidence="6">
    <location>
        <begin position="331"/>
        <end position="410"/>
    </location>
</feature>
<evidence type="ECO:0000256" key="7">
    <source>
        <dbReference type="SAM" id="Phobius"/>
    </source>
</evidence>
<evidence type="ECO:0000313" key="9">
    <source>
        <dbReference type="EMBL" id="MFB9200957.1"/>
    </source>
</evidence>
<dbReference type="SUPFAM" id="SSF56112">
    <property type="entry name" value="Protein kinase-like (PK-like)"/>
    <property type="match status" value="1"/>
</dbReference>
<dbReference type="EMBL" id="JBHMEI010000003">
    <property type="protein sequence ID" value="MFB9200957.1"/>
    <property type="molecule type" value="Genomic_DNA"/>
</dbReference>
<dbReference type="EC" id="2.7.11.1" evidence="1"/>
<evidence type="ECO:0000259" key="8">
    <source>
        <dbReference type="PROSITE" id="PS50011"/>
    </source>
</evidence>